<keyword evidence="2" id="KW-1185">Reference proteome</keyword>
<reference evidence="2" key="1">
    <citation type="submission" date="2014-03" db="EMBL/GenBank/DDBJ databases">
        <authorList>
            <person name="Aksoy S."/>
            <person name="Warren W."/>
            <person name="Wilson R.K."/>
        </authorList>
    </citation>
    <scope>NUCLEOTIDE SEQUENCE [LARGE SCALE GENOMIC DNA]</scope>
    <source>
        <strain evidence="2">IAEA</strain>
    </source>
</reference>
<name>A0A1A9ZQP5_GLOPL</name>
<dbReference type="VEuPathDB" id="VectorBase:GPAI022077"/>
<dbReference type="AlphaFoldDB" id="A0A1A9ZQP5"/>
<dbReference type="Proteomes" id="UP000092445">
    <property type="component" value="Unassembled WGS sequence"/>
</dbReference>
<proteinExistence type="predicted"/>
<protein>
    <submittedName>
        <fullName evidence="1">Uncharacterized protein</fullName>
    </submittedName>
</protein>
<evidence type="ECO:0000313" key="1">
    <source>
        <dbReference type="EnsemblMetazoa" id="GPAI022077-PA"/>
    </source>
</evidence>
<evidence type="ECO:0000313" key="2">
    <source>
        <dbReference type="Proteomes" id="UP000092445"/>
    </source>
</evidence>
<dbReference type="EnsemblMetazoa" id="GPAI022077-RA">
    <property type="protein sequence ID" value="GPAI022077-PA"/>
    <property type="gene ID" value="GPAI022077"/>
</dbReference>
<sequence length="84" mass="9837">MNTFADKLVARNIVHFVFIGGFDYCGIELVCIPFVGCEWLHHFKLSRTEEKNDKRVSWLLDSVTELVSSAVSHEERYRKIDFEN</sequence>
<accession>A0A1A9ZQP5</accession>
<reference evidence="1" key="2">
    <citation type="submission" date="2020-05" db="UniProtKB">
        <authorList>
            <consortium name="EnsemblMetazoa"/>
        </authorList>
    </citation>
    <scope>IDENTIFICATION</scope>
    <source>
        <strain evidence="1">IAEA</strain>
    </source>
</reference>
<organism evidence="1 2">
    <name type="scientific">Glossina pallidipes</name>
    <name type="common">Tsetse fly</name>
    <dbReference type="NCBI Taxonomy" id="7398"/>
    <lineage>
        <taxon>Eukaryota</taxon>
        <taxon>Metazoa</taxon>
        <taxon>Ecdysozoa</taxon>
        <taxon>Arthropoda</taxon>
        <taxon>Hexapoda</taxon>
        <taxon>Insecta</taxon>
        <taxon>Pterygota</taxon>
        <taxon>Neoptera</taxon>
        <taxon>Endopterygota</taxon>
        <taxon>Diptera</taxon>
        <taxon>Brachycera</taxon>
        <taxon>Muscomorpha</taxon>
        <taxon>Hippoboscoidea</taxon>
        <taxon>Glossinidae</taxon>
        <taxon>Glossina</taxon>
    </lineage>
</organism>